<evidence type="ECO:0000313" key="3">
    <source>
        <dbReference type="Proteomes" id="UP000324748"/>
    </source>
</evidence>
<feature type="region of interest" description="Disordered" evidence="1">
    <location>
        <begin position="1"/>
        <end position="47"/>
    </location>
</feature>
<accession>A0A5B0QKH9</accession>
<feature type="compositionally biased region" description="Polar residues" evidence="1">
    <location>
        <begin position="7"/>
        <end position="19"/>
    </location>
</feature>
<protein>
    <submittedName>
        <fullName evidence="2">Uncharacterized protein</fullName>
    </submittedName>
</protein>
<organism evidence="2 3">
    <name type="scientific">Puccinia graminis f. sp. tritici</name>
    <dbReference type="NCBI Taxonomy" id="56615"/>
    <lineage>
        <taxon>Eukaryota</taxon>
        <taxon>Fungi</taxon>
        <taxon>Dikarya</taxon>
        <taxon>Basidiomycota</taxon>
        <taxon>Pucciniomycotina</taxon>
        <taxon>Pucciniomycetes</taxon>
        <taxon>Pucciniales</taxon>
        <taxon>Pucciniaceae</taxon>
        <taxon>Puccinia</taxon>
    </lineage>
</organism>
<sequence>MARARNQPRSNGSRTSSGPTGLAPHRRCTTRKETKGAEGEAMAAPSHLLQAIPSPHTRAIKRGPIMRGQVTLVAFFSALF</sequence>
<dbReference type="EMBL" id="VSWC01000015">
    <property type="protein sequence ID" value="KAA1113474.1"/>
    <property type="molecule type" value="Genomic_DNA"/>
</dbReference>
<evidence type="ECO:0000313" key="2">
    <source>
        <dbReference type="EMBL" id="KAA1113474.1"/>
    </source>
</evidence>
<evidence type="ECO:0000256" key="1">
    <source>
        <dbReference type="SAM" id="MobiDB-lite"/>
    </source>
</evidence>
<proteinExistence type="predicted"/>
<keyword evidence="3" id="KW-1185">Reference proteome</keyword>
<dbReference type="AlphaFoldDB" id="A0A5B0QKH9"/>
<dbReference type="Proteomes" id="UP000324748">
    <property type="component" value="Unassembled WGS sequence"/>
</dbReference>
<name>A0A5B0QKH9_PUCGR</name>
<reference evidence="2 3" key="1">
    <citation type="submission" date="2019-05" db="EMBL/GenBank/DDBJ databases">
        <title>Emergence of the Ug99 lineage of the wheat stem rust pathogen through somatic hybridization.</title>
        <authorList>
            <person name="Li F."/>
            <person name="Upadhyaya N.M."/>
            <person name="Sperschneider J."/>
            <person name="Matny O."/>
            <person name="Nguyen-Phuc H."/>
            <person name="Mago R."/>
            <person name="Raley C."/>
            <person name="Miller M.E."/>
            <person name="Silverstein K.A.T."/>
            <person name="Henningsen E."/>
            <person name="Hirsch C.D."/>
            <person name="Visser B."/>
            <person name="Pretorius Z.A."/>
            <person name="Steffenson B.J."/>
            <person name="Schwessinger B."/>
            <person name="Dodds P.N."/>
            <person name="Figueroa M."/>
        </authorList>
    </citation>
    <scope>NUCLEOTIDE SEQUENCE [LARGE SCALE GENOMIC DNA]</scope>
    <source>
        <strain evidence="2">21-0</strain>
    </source>
</reference>
<comment type="caution">
    <text evidence="2">The sequence shown here is derived from an EMBL/GenBank/DDBJ whole genome shotgun (WGS) entry which is preliminary data.</text>
</comment>
<dbReference type="OrthoDB" id="10284401at2759"/>
<gene>
    <name evidence="2" type="ORF">PGT21_032263</name>
</gene>